<evidence type="ECO:0000256" key="11">
    <source>
        <dbReference type="RuleBase" id="RU365090"/>
    </source>
</evidence>
<dbReference type="Proteomes" id="UP000194137">
    <property type="component" value="Chromosome"/>
</dbReference>
<evidence type="ECO:0000256" key="3">
    <source>
        <dbReference type="ARBA" id="ARBA00005046"/>
    </source>
</evidence>
<evidence type="ECO:0000256" key="1">
    <source>
        <dbReference type="ARBA" id="ARBA00001946"/>
    </source>
</evidence>
<proteinExistence type="inferred from homology"/>
<dbReference type="SUPFAM" id="SSF63882">
    <property type="entry name" value="MoeA N-terminal region -like"/>
    <property type="match status" value="1"/>
</dbReference>
<dbReference type="UniPathway" id="UPA00344"/>
<dbReference type="InterPro" id="IPR038987">
    <property type="entry name" value="MoeA-like"/>
</dbReference>
<dbReference type="FunFam" id="3.40.980.10:FF:000004">
    <property type="entry name" value="Molybdopterin molybdenumtransferase"/>
    <property type="match status" value="1"/>
</dbReference>
<evidence type="ECO:0000256" key="8">
    <source>
        <dbReference type="ARBA" id="ARBA00022842"/>
    </source>
</evidence>
<evidence type="ECO:0000256" key="2">
    <source>
        <dbReference type="ARBA" id="ARBA00002901"/>
    </source>
</evidence>
<dbReference type="STRING" id="1235591.CAK95_23035"/>
<keyword evidence="13" id="KW-1185">Reference proteome</keyword>
<dbReference type="SUPFAM" id="SSF53218">
    <property type="entry name" value="Molybdenum cofactor biosynthesis proteins"/>
    <property type="match status" value="1"/>
</dbReference>
<dbReference type="KEGG" id="psin:CAK95_23035"/>
<dbReference type="EMBL" id="CP021112">
    <property type="protein sequence ID" value="ARQ01659.1"/>
    <property type="molecule type" value="Genomic_DNA"/>
</dbReference>
<comment type="function">
    <text evidence="2 11">Catalyzes the insertion of molybdate into adenylated molybdopterin with the concomitant release of AMP.</text>
</comment>
<dbReference type="Gene3D" id="2.40.340.10">
    <property type="entry name" value="MoeA, C-terminal, domain IV"/>
    <property type="match status" value="1"/>
</dbReference>
<dbReference type="GO" id="GO:0046872">
    <property type="term" value="F:metal ion binding"/>
    <property type="evidence" value="ECO:0007669"/>
    <property type="project" value="UniProtKB-UniRule"/>
</dbReference>
<dbReference type="OrthoDB" id="9804758at2"/>
<dbReference type="NCBIfam" id="NF045515">
    <property type="entry name" value="Glp_gephyrin"/>
    <property type="match status" value="1"/>
</dbReference>
<dbReference type="InterPro" id="IPR005111">
    <property type="entry name" value="MoeA_C_domain_IV"/>
</dbReference>
<evidence type="ECO:0000256" key="9">
    <source>
        <dbReference type="ARBA" id="ARBA00023150"/>
    </source>
</evidence>
<dbReference type="InterPro" id="IPR036688">
    <property type="entry name" value="MoeA_C_domain_IV_sf"/>
</dbReference>
<accession>A0A1W6ZW47</accession>
<comment type="cofactor">
    <cofactor evidence="1 11">
        <name>Mg(2+)</name>
        <dbReference type="ChEBI" id="CHEBI:18420"/>
    </cofactor>
</comment>
<dbReference type="GO" id="GO:0061599">
    <property type="term" value="F:molybdopterin molybdotransferase activity"/>
    <property type="evidence" value="ECO:0007669"/>
    <property type="project" value="UniProtKB-UniRule"/>
</dbReference>
<dbReference type="Gene3D" id="3.40.980.10">
    <property type="entry name" value="MoaB/Mog-like domain"/>
    <property type="match status" value="1"/>
</dbReference>
<dbReference type="Gene3D" id="2.170.190.11">
    <property type="entry name" value="Molybdopterin biosynthesis moea protein, domain 3"/>
    <property type="match status" value="1"/>
</dbReference>
<comment type="pathway">
    <text evidence="3 11">Cofactor biosynthesis; molybdopterin biosynthesis.</text>
</comment>
<dbReference type="Pfam" id="PF00994">
    <property type="entry name" value="MoCF_biosynth"/>
    <property type="match status" value="1"/>
</dbReference>
<dbReference type="SMART" id="SM00852">
    <property type="entry name" value="MoCF_biosynth"/>
    <property type="match status" value="1"/>
</dbReference>
<dbReference type="PANTHER" id="PTHR10192">
    <property type="entry name" value="MOLYBDOPTERIN BIOSYNTHESIS PROTEIN"/>
    <property type="match status" value="1"/>
</dbReference>
<dbReference type="CDD" id="cd00887">
    <property type="entry name" value="MoeA"/>
    <property type="match status" value="1"/>
</dbReference>
<dbReference type="EC" id="2.10.1.1" evidence="11"/>
<name>A0A1W6ZW47_9HYPH</name>
<reference evidence="12 13" key="1">
    <citation type="submission" date="2017-05" db="EMBL/GenBank/DDBJ databases">
        <title>Full genome sequence of Pseudorhodoplanes sinuspersici.</title>
        <authorList>
            <person name="Dastgheib S.M.M."/>
            <person name="Shavandi M."/>
            <person name="Tirandaz H."/>
        </authorList>
    </citation>
    <scope>NUCLEOTIDE SEQUENCE [LARGE SCALE GENOMIC DNA]</scope>
    <source>
        <strain evidence="12 13">RIPI110</strain>
    </source>
</reference>
<evidence type="ECO:0000256" key="4">
    <source>
        <dbReference type="ARBA" id="ARBA00010763"/>
    </source>
</evidence>
<dbReference type="AlphaFoldDB" id="A0A1W6ZW47"/>
<dbReference type="RefSeq" id="WP_086090050.1">
    <property type="nucleotide sequence ID" value="NZ_CP021112.1"/>
</dbReference>
<dbReference type="Pfam" id="PF03454">
    <property type="entry name" value="MoeA_C"/>
    <property type="match status" value="1"/>
</dbReference>
<dbReference type="InterPro" id="IPR036135">
    <property type="entry name" value="MoeA_linker/N_sf"/>
</dbReference>
<gene>
    <name evidence="12" type="ORF">CAK95_23035</name>
</gene>
<sequence>MSLLPVADALERVLAKARPLPAEHVALNEAYGRVLAEDLRALRTQPPVDVSAMDGYAVRAEDITTVPTELTLIGEVAAGRPFTGAIEAGQTARIFTGGELPAGADTIVVQEHTRREGDKIIFATLPQAGRHIRKAGLDFFDNDILLVRSRVLTDRDLSLAAAMNHPLVPVHRKPRVAMLATGDELVLPGQTPGPGQIIYSNGFSIMAFARRLGAEVIDLGIVADRLEDTVSAIRRARDANVDVLVTMGGASVGDYDLVQKALSAENIDLSFWKIAMRPGRPLMHGQLGEMQVLGLPGNPVSAYVCAFLFLGPLLRKMTGRHDVENPTEQALLGSDLPENDERADYLRARISRSVRGALVATPFPLQDSSMGRVLAHADCLVLREPLAPRGAVGSICTILKLPL</sequence>
<dbReference type="InterPro" id="IPR005110">
    <property type="entry name" value="MoeA_linker/N"/>
</dbReference>
<evidence type="ECO:0000313" key="12">
    <source>
        <dbReference type="EMBL" id="ARQ01659.1"/>
    </source>
</evidence>
<keyword evidence="7 11" id="KW-0479">Metal-binding</keyword>
<comment type="similarity">
    <text evidence="4 11">Belongs to the MoeA family.</text>
</comment>
<dbReference type="Pfam" id="PF03453">
    <property type="entry name" value="MoeA_N"/>
    <property type="match status" value="1"/>
</dbReference>
<dbReference type="GO" id="GO:0006777">
    <property type="term" value="P:Mo-molybdopterin cofactor biosynthetic process"/>
    <property type="evidence" value="ECO:0007669"/>
    <property type="project" value="UniProtKB-UniRule"/>
</dbReference>
<comment type="catalytic activity">
    <reaction evidence="10">
        <text>adenylyl-molybdopterin + molybdate = Mo-molybdopterin + AMP + H(+)</text>
        <dbReference type="Rhea" id="RHEA:35047"/>
        <dbReference type="ChEBI" id="CHEBI:15378"/>
        <dbReference type="ChEBI" id="CHEBI:36264"/>
        <dbReference type="ChEBI" id="CHEBI:62727"/>
        <dbReference type="ChEBI" id="CHEBI:71302"/>
        <dbReference type="ChEBI" id="CHEBI:456215"/>
        <dbReference type="EC" id="2.10.1.1"/>
    </reaction>
</comment>
<evidence type="ECO:0000313" key="13">
    <source>
        <dbReference type="Proteomes" id="UP000194137"/>
    </source>
</evidence>
<keyword evidence="6 11" id="KW-0808">Transferase</keyword>
<evidence type="ECO:0000256" key="10">
    <source>
        <dbReference type="ARBA" id="ARBA00047317"/>
    </source>
</evidence>
<dbReference type="Gene3D" id="3.90.105.10">
    <property type="entry name" value="Molybdopterin biosynthesis moea protein, domain 2"/>
    <property type="match status" value="1"/>
</dbReference>
<dbReference type="InterPro" id="IPR001453">
    <property type="entry name" value="MoaB/Mog_dom"/>
</dbReference>
<organism evidence="12 13">
    <name type="scientific">Pseudorhodoplanes sinuspersici</name>
    <dbReference type="NCBI Taxonomy" id="1235591"/>
    <lineage>
        <taxon>Bacteria</taxon>
        <taxon>Pseudomonadati</taxon>
        <taxon>Pseudomonadota</taxon>
        <taxon>Alphaproteobacteria</taxon>
        <taxon>Hyphomicrobiales</taxon>
        <taxon>Pseudorhodoplanes</taxon>
    </lineage>
</organism>
<keyword evidence="5 11" id="KW-0500">Molybdenum</keyword>
<dbReference type="InterPro" id="IPR036425">
    <property type="entry name" value="MoaB/Mog-like_dom_sf"/>
</dbReference>
<evidence type="ECO:0000256" key="7">
    <source>
        <dbReference type="ARBA" id="ARBA00022723"/>
    </source>
</evidence>
<evidence type="ECO:0000256" key="6">
    <source>
        <dbReference type="ARBA" id="ARBA00022679"/>
    </source>
</evidence>
<evidence type="ECO:0000256" key="5">
    <source>
        <dbReference type="ARBA" id="ARBA00022505"/>
    </source>
</evidence>
<dbReference type="PANTHER" id="PTHR10192:SF5">
    <property type="entry name" value="GEPHYRIN"/>
    <property type="match status" value="1"/>
</dbReference>
<dbReference type="GO" id="GO:0005829">
    <property type="term" value="C:cytosol"/>
    <property type="evidence" value="ECO:0007669"/>
    <property type="project" value="TreeGrafter"/>
</dbReference>
<keyword evidence="8 11" id="KW-0460">Magnesium</keyword>
<protein>
    <recommendedName>
        <fullName evidence="11">Molybdopterin molybdenumtransferase</fullName>
        <ecNumber evidence="11">2.10.1.1</ecNumber>
    </recommendedName>
</protein>
<dbReference type="SUPFAM" id="SSF63867">
    <property type="entry name" value="MoeA C-terminal domain-like"/>
    <property type="match status" value="1"/>
</dbReference>
<keyword evidence="9 11" id="KW-0501">Molybdenum cofactor biosynthesis</keyword>